<proteinExistence type="predicted"/>
<organism evidence="1 2">
    <name type="scientific">Pochonia chlamydosporia 170</name>
    <dbReference type="NCBI Taxonomy" id="1380566"/>
    <lineage>
        <taxon>Eukaryota</taxon>
        <taxon>Fungi</taxon>
        <taxon>Dikarya</taxon>
        <taxon>Ascomycota</taxon>
        <taxon>Pezizomycotina</taxon>
        <taxon>Sordariomycetes</taxon>
        <taxon>Hypocreomycetidae</taxon>
        <taxon>Hypocreales</taxon>
        <taxon>Clavicipitaceae</taxon>
        <taxon>Pochonia</taxon>
    </lineage>
</organism>
<dbReference type="GeneID" id="28844514"/>
<dbReference type="KEGG" id="pchm:VFPPC_00515"/>
<accession>A0A179G3Y2</accession>
<comment type="caution">
    <text evidence="1">The sequence shown here is derived from an EMBL/GenBank/DDBJ whole genome shotgun (WGS) entry which is preliminary data.</text>
</comment>
<gene>
    <name evidence="1" type="ORF">VFPPC_00515</name>
</gene>
<dbReference type="EMBL" id="LSBJ02000001">
    <property type="protein sequence ID" value="OAQ72575.1"/>
    <property type="molecule type" value="Genomic_DNA"/>
</dbReference>
<name>A0A179G3Y2_METCM</name>
<sequence length="177" mass="19774">MGCEQVLGGRTLRGIFADDFACTSKEVWYQHYTPADHCRREGEGARNNIRERKRLNQVANGFLGRQESISAFAQAALGFVVHREAVATSTFLPLSTVELPCMAMLSDLVLFDPSIDVLSAHTIRYSYFDTTTFCACQLVGFLICAHTSITNMNDVGLMRQSCQEHWQCAFLVPSPVR</sequence>
<dbReference type="AlphaFoldDB" id="A0A179G3Y2"/>
<dbReference type="RefSeq" id="XP_018148658.1">
    <property type="nucleotide sequence ID" value="XM_018280520.1"/>
</dbReference>
<keyword evidence="2" id="KW-1185">Reference proteome</keyword>
<dbReference type="Proteomes" id="UP000078397">
    <property type="component" value="Unassembled WGS sequence"/>
</dbReference>
<reference evidence="1 2" key="1">
    <citation type="journal article" date="2016" name="PLoS Pathog.">
        <title>Biosynthesis of antibiotic leucinostatins in bio-control fungus Purpureocillium lilacinum and their inhibition on phytophthora revealed by genome mining.</title>
        <authorList>
            <person name="Wang G."/>
            <person name="Liu Z."/>
            <person name="Lin R."/>
            <person name="Li E."/>
            <person name="Mao Z."/>
            <person name="Ling J."/>
            <person name="Yang Y."/>
            <person name="Yin W.B."/>
            <person name="Xie B."/>
        </authorList>
    </citation>
    <scope>NUCLEOTIDE SEQUENCE [LARGE SCALE GENOMIC DNA]</scope>
    <source>
        <strain evidence="1">170</strain>
    </source>
</reference>
<evidence type="ECO:0000313" key="2">
    <source>
        <dbReference type="Proteomes" id="UP000078397"/>
    </source>
</evidence>
<evidence type="ECO:0000313" key="1">
    <source>
        <dbReference type="EMBL" id="OAQ72575.1"/>
    </source>
</evidence>
<protein>
    <submittedName>
        <fullName evidence="1">Uncharacterized protein</fullName>
    </submittedName>
</protein>